<dbReference type="Pfam" id="PF14357">
    <property type="entry name" value="DUF4404"/>
    <property type="match status" value="1"/>
</dbReference>
<dbReference type="InterPro" id="IPR025516">
    <property type="entry name" value="DUF4404"/>
</dbReference>
<protein>
    <recommendedName>
        <fullName evidence="3">DUF4404 domain-containing protein</fullName>
    </recommendedName>
</protein>
<dbReference type="RefSeq" id="WP_303681713.1">
    <property type="nucleotide sequence ID" value="NZ_LVWG01000031.1"/>
</dbReference>
<evidence type="ECO:0008006" key="3">
    <source>
        <dbReference type="Google" id="ProtNLM"/>
    </source>
</evidence>
<evidence type="ECO:0000313" key="1">
    <source>
        <dbReference type="EMBL" id="KZK74208.1"/>
    </source>
</evidence>
<organism evidence="1 2">
    <name type="scientific">Pelodictyon luteolum</name>
    <dbReference type="NCBI Taxonomy" id="1100"/>
    <lineage>
        <taxon>Bacteria</taxon>
        <taxon>Pseudomonadati</taxon>
        <taxon>Chlorobiota</taxon>
        <taxon>Chlorobiia</taxon>
        <taxon>Chlorobiales</taxon>
        <taxon>Chlorobiaceae</taxon>
        <taxon>Chlorobium/Pelodictyon group</taxon>
        <taxon>Pelodictyon</taxon>
    </lineage>
</organism>
<comment type="caution">
    <text evidence="1">The sequence shown here is derived from an EMBL/GenBank/DDBJ whole genome shotgun (WGS) entry which is preliminary data.</text>
</comment>
<gene>
    <name evidence="1" type="ORF">A3K90_02725</name>
</gene>
<name>A0A165LM16_PELLU</name>
<dbReference type="AlphaFoldDB" id="A0A165LM16"/>
<evidence type="ECO:0000313" key="2">
    <source>
        <dbReference type="Proteomes" id="UP000076481"/>
    </source>
</evidence>
<dbReference type="Proteomes" id="UP000076481">
    <property type="component" value="Unassembled WGS sequence"/>
</dbReference>
<reference evidence="1 2" key="1">
    <citation type="submission" date="2016-03" db="EMBL/GenBank/DDBJ databases">
        <title>Speciation and ecological success in dimly lit waters: horizontal gene transfer in a green sulfur bacteria bloom unveiled by metagenomic assembly.</title>
        <authorList>
            <person name="Llorens-Mares T."/>
            <person name="Liu Z."/>
            <person name="Allen L.Z."/>
            <person name="Rusch D.B."/>
            <person name="Craig M.T."/>
            <person name="Dupont C.L."/>
            <person name="Bryant D.A."/>
            <person name="Casamayor E.O."/>
        </authorList>
    </citation>
    <scope>NUCLEOTIDE SEQUENCE [LARGE SCALE GENOMIC DNA]</scope>
    <source>
        <strain evidence="1">CIII</strain>
    </source>
</reference>
<dbReference type="EMBL" id="LVWG01000031">
    <property type="protein sequence ID" value="KZK74208.1"/>
    <property type="molecule type" value="Genomic_DNA"/>
</dbReference>
<accession>A0A165LM16</accession>
<proteinExistence type="predicted"/>
<sequence length="90" mass="10182">MEQQKLRELLESLHQELEHVDSLDESTSRVLCDLKEDLGRLAGQDGAADICRDEPLMERMNDAVDHFEADHPKLSMALQHVLDSLAKMGL</sequence>